<accession>D6SK68</accession>
<dbReference type="OrthoDB" id="9809023at2"/>
<proteinExistence type="predicted"/>
<protein>
    <recommendedName>
        <fullName evidence="3">DUF503 domain-containing protein</fullName>
    </recommendedName>
</protein>
<dbReference type="InterPro" id="IPR007546">
    <property type="entry name" value="DUF503"/>
</dbReference>
<reference evidence="1" key="1">
    <citation type="submission" date="2010-05" db="EMBL/GenBank/DDBJ databases">
        <title>The draft genome of Desulfonatronospira thiodismutans ASO3-1.</title>
        <authorList>
            <consortium name="US DOE Joint Genome Institute (JGI-PGF)"/>
            <person name="Lucas S."/>
            <person name="Copeland A."/>
            <person name="Lapidus A."/>
            <person name="Cheng J.-F."/>
            <person name="Bruce D."/>
            <person name="Goodwin L."/>
            <person name="Pitluck S."/>
            <person name="Chertkov O."/>
            <person name="Brettin T."/>
            <person name="Detter J.C."/>
            <person name="Han C."/>
            <person name="Land M.L."/>
            <person name="Hauser L."/>
            <person name="Kyrpides N."/>
            <person name="Mikhailova N."/>
            <person name="Muyzer G."/>
            <person name="Woyke T."/>
        </authorList>
    </citation>
    <scope>NUCLEOTIDE SEQUENCE [LARGE SCALE GENOMIC DNA]</scope>
    <source>
        <strain evidence="1">ASO3-1</strain>
    </source>
</reference>
<dbReference type="SUPFAM" id="SSF103007">
    <property type="entry name" value="Hypothetical protein TT1725"/>
    <property type="match status" value="1"/>
</dbReference>
<evidence type="ECO:0000313" key="2">
    <source>
        <dbReference type="Proteomes" id="UP000005496"/>
    </source>
</evidence>
<keyword evidence="2" id="KW-1185">Reference proteome</keyword>
<dbReference type="eggNOG" id="COG1550">
    <property type="taxonomic scope" value="Bacteria"/>
</dbReference>
<dbReference type="PANTHER" id="PTHR36441:SF1">
    <property type="entry name" value="DUF503 DOMAIN-CONTAINING PROTEIN"/>
    <property type="match status" value="1"/>
</dbReference>
<dbReference type="AlphaFoldDB" id="D6SK68"/>
<dbReference type="PANTHER" id="PTHR36441">
    <property type="entry name" value="HYPOTHETICAL CYTOSOLIC PROTEIN"/>
    <property type="match status" value="1"/>
</dbReference>
<dbReference type="EMBL" id="ACJN02000001">
    <property type="protein sequence ID" value="EFI36271.1"/>
    <property type="molecule type" value="Genomic_DNA"/>
</dbReference>
<dbReference type="Gene3D" id="3.30.70.1120">
    <property type="entry name" value="TT1725-like"/>
    <property type="match status" value="1"/>
</dbReference>
<comment type="caution">
    <text evidence="1">The sequence shown here is derived from an EMBL/GenBank/DDBJ whole genome shotgun (WGS) entry which is preliminary data.</text>
</comment>
<evidence type="ECO:0000313" key="1">
    <source>
        <dbReference type="EMBL" id="EFI36271.1"/>
    </source>
</evidence>
<dbReference type="Proteomes" id="UP000005496">
    <property type="component" value="Unassembled WGS sequence"/>
</dbReference>
<organism evidence="1 2">
    <name type="scientific">Desulfonatronospira thiodismutans ASO3-1</name>
    <dbReference type="NCBI Taxonomy" id="555779"/>
    <lineage>
        <taxon>Bacteria</taxon>
        <taxon>Pseudomonadati</taxon>
        <taxon>Thermodesulfobacteriota</taxon>
        <taxon>Desulfovibrionia</taxon>
        <taxon>Desulfovibrionales</taxon>
        <taxon>Desulfonatronovibrionaceae</taxon>
        <taxon>Desulfonatronospira</taxon>
    </lineage>
</organism>
<name>D6SK68_9BACT</name>
<sequence>MMVGTLYINIRLHGITSLKAKRKISSSLKQKLKNKFNLAVAEIGSENSLDHLEIAMVTLANDKLRVEEILNKALQMVEAMSTDDLQEVKIEVF</sequence>
<dbReference type="RefSeq" id="WP_008869390.1">
    <property type="nucleotide sequence ID" value="NZ_ACJN02000001.1"/>
</dbReference>
<evidence type="ECO:0008006" key="3">
    <source>
        <dbReference type="Google" id="ProtNLM"/>
    </source>
</evidence>
<gene>
    <name evidence="1" type="ORF">Dthio_PD3734</name>
</gene>
<dbReference type="Pfam" id="PF04456">
    <property type="entry name" value="DUF503"/>
    <property type="match status" value="1"/>
</dbReference>
<dbReference type="InterPro" id="IPR036746">
    <property type="entry name" value="TT1725-like_sf"/>
</dbReference>